<name>A0ABT7BIG4_9CYAN</name>
<proteinExistence type="predicted"/>
<accession>A0ABT7BIG4</accession>
<comment type="caution">
    <text evidence="1">The sequence shown here is derived from an EMBL/GenBank/DDBJ whole genome shotgun (WGS) entry which is preliminary data.</text>
</comment>
<organism evidence="1 2">
    <name type="scientific">Roseofilum halophilum BLCC-M91</name>
    <dbReference type="NCBI Taxonomy" id="3022259"/>
    <lineage>
        <taxon>Bacteria</taxon>
        <taxon>Bacillati</taxon>
        <taxon>Cyanobacteriota</taxon>
        <taxon>Cyanophyceae</taxon>
        <taxon>Desertifilales</taxon>
        <taxon>Desertifilaceae</taxon>
        <taxon>Roseofilum</taxon>
        <taxon>Roseofilum halophilum</taxon>
    </lineage>
</organism>
<keyword evidence="2" id="KW-1185">Reference proteome</keyword>
<evidence type="ECO:0000313" key="1">
    <source>
        <dbReference type="EMBL" id="MDJ1178976.1"/>
    </source>
</evidence>
<dbReference type="RefSeq" id="WP_283762287.1">
    <property type="nucleotide sequence ID" value="NZ_JAQPOK010000071.1"/>
</dbReference>
<gene>
    <name evidence="1" type="ORF">PJF56_08880</name>
</gene>
<protein>
    <submittedName>
        <fullName evidence="1">Uncharacterized protein</fullName>
    </submittedName>
</protein>
<reference evidence="1 2" key="1">
    <citation type="submission" date="2023-01" db="EMBL/GenBank/DDBJ databases">
        <title>Novel diversity within Roseofilum (Cyanobacteria; Desertifilaceae) from marine benthic mats with descriptions of four novel species.</title>
        <authorList>
            <person name="Wang Y."/>
            <person name="Berthold D.E."/>
            <person name="Hu J."/>
            <person name="Lefler F.W."/>
            <person name="Laughinghouse H.D. IV."/>
        </authorList>
    </citation>
    <scope>NUCLEOTIDE SEQUENCE [LARGE SCALE GENOMIC DNA]</scope>
    <source>
        <strain evidence="1 2">BLCC-M91</strain>
    </source>
</reference>
<evidence type="ECO:0000313" key="2">
    <source>
        <dbReference type="Proteomes" id="UP001231370"/>
    </source>
</evidence>
<dbReference type="EMBL" id="JAQPOK010000071">
    <property type="protein sequence ID" value="MDJ1178976.1"/>
    <property type="molecule type" value="Genomic_DNA"/>
</dbReference>
<sequence>MENMKANSGGRSAYGYQRKKEIDTTALWGQLAELEVWGIARRSFCSSIPGNCPQLILNVY</sequence>
<dbReference type="Proteomes" id="UP001231370">
    <property type="component" value="Unassembled WGS sequence"/>
</dbReference>